<protein>
    <submittedName>
        <fullName evidence="1">Uncharacterized protein</fullName>
    </submittedName>
</protein>
<gene>
    <name evidence="1" type="ORF">FCI23_29665</name>
</gene>
<keyword evidence="2" id="KW-1185">Reference proteome</keyword>
<dbReference type="AlphaFoldDB" id="A0A4U0SJ83"/>
<dbReference type="Proteomes" id="UP000305778">
    <property type="component" value="Unassembled WGS sequence"/>
</dbReference>
<accession>A0A4U0SJ83</accession>
<name>A0A4U0SJ83_9ACTN</name>
<organism evidence="1 2">
    <name type="scientific">Actinacidiphila oryziradicis</name>
    <dbReference type="NCBI Taxonomy" id="2571141"/>
    <lineage>
        <taxon>Bacteria</taxon>
        <taxon>Bacillati</taxon>
        <taxon>Actinomycetota</taxon>
        <taxon>Actinomycetes</taxon>
        <taxon>Kitasatosporales</taxon>
        <taxon>Streptomycetaceae</taxon>
        <taxon>Actinacidiphila</taxon>
    </lineage>
</organism>
<sequence length="369" mass="40557">MTPAPHIVISGTRARPVAHVADDAPGRAYSALSAVGFTWRPEGFYALHDWQSPQDTAPTLRALLVLADATAVEIDHPDRPYLGTLAARIAERLPGTWTVNVEQYTQRVWQGDFLACLWDSAGVLGRALTDQRVPRAAILTSDDRTELIITERPGHPRQLLIGALAAHGIAHAFAGDPAAPNSIHTPADPARAAHRIARRLLPRYRDALHTLRTDQLAEALDIGQRELDAWDAISDSLCDTNGVPLDDDTYGMRQSQRDAAVWEPFRTFLDHGPHLLARVAAIDPHITALFADPAGVRWQLRELHDALAGGNRVLQEWQGEVARMREAPDPQLDLPYAGRRTLRDRPARRPCVPKGRAPLLCAHPSTSVS</sequence>
<evidence type="ECO:0000313" key="1">
    <source>
        <dbReference type="EMBL" id="TKA08237.1"/>
    </source>
</evidence>
<comment type="caution">
    <text evidence="1">The sequence shown here is derived from an EMBL/GenBank/DDBJ whole genome shotgun (WGS) entry which is preliminary data.</text>
</comment>
<dbReference type="EMBL" id="SUMC01000033">
    <property type="protein sequence ID" value="TKA08237.1"/>
    <property type="molecule type" value="Genomic_DNA"/>
</dbReference>
<dbReference type="RefSeq" id="WP_136727014.1">
    <property type="nucleotide sequence ID" value="NZ_SUMC01000033.1"/>
</dbReference>
<evidence type="ECO:0000313" key="2">
    <source>
        <dbReference type="Proteomes" id="UP000305778"/>
    </source>
</evidence>
<reference evidence="1 2" key="1">
    <citation type="submission" date="2019-04" db="EMBL/GenBank/DDBJ databases">
        <title>Streptomyces oryziradicis sp. nov., a novel actinomycete isolated from rhizosphere soil of rice (Oryza sativa L.).</title>
        <authorList>
            <person name="Li C."/>
        </authorList>
    </citation>
    <scope>NUCLEOTIDE SEQUENCE [LARGE SCALE GENOMIC DNA]</scope>
    <source>
        <strain evidence="1 2">NEAU-C40</strain>
    </source>
</reference>
<dbReference type="OrthoDB" id="4271704at2"/>
<proteinExistence type="predicted"/>